<dbReference type="RefSeq" id="WP_135684304.1">
    <property type="nucleotide sequence ID" value="NZ_RQEQ01000036.1"/>
</dbReference>
<dbReference type="InterPro" id="IPR003959">
    <property type="entry name" value="ATPase_AAA_core"/>
</dbReference>
<feature type="domain" description="AAA+ ATPase" evidence="1">
    <location>
        <begin position="127"/>
        <end position="363"/>
    </location>
</feature>
<dbReference type="InterPro" id="IPR029492">
    <property type="entry name" value="DUF4435"/>
</dbReference>
<dbReference type="EMBL" id="RQGT01000032">
    <property type="protein sequence ID" value="TGM18965.1"/>
    <property type="molecule type" value="Genomic_DNA"/>
</dbReference>
<dbReference type="PANTHER" id="PTHR43581">
    <property type="entry name" value="ATP/GTP PHOSPHATASE"/>
    <property type="match status" value="1"/>
</dbReference>
<dbReference type="InterPro" id="IPR003593">
    <property type="entry name" value="AAA+_ATPase"/>
</dbReference>
<dbReference type="PANTHER" id="PTHR43581:SF4">
    <property type="entry name" value="ATP_GTP PHOSPHATASE"/>
    <property type="match status" value="1"/>
</dbReference>
<gene>
    <name evidence="2" type="ORF">EHQ90_05410</name>
</gene>
<dbReference type="Pfam" id="PF13304">
    <property type="entry name" value="AAA_21"/>
    <property type="match status" value="1"/>
</dbReference>
<evidence type="ECO:0000313" key="2">
    <source>
        <dbReference type="EMBL" id="TGM18965.1"/>
    </source>
</evidence>
<protein>
    <submittedName>
        <fullName evidence="2">DUF4435 domain-containing protein</fullName>
    </submittedName>
</protein>
<dbReference type="InterPro" id="IPR027417">
    <property type="entry name" value="P-loop_NTPase"/>
</dbReference>
<dbReference type="InterPro" id="IPR051396">
    <property type="entry name" value="Bact_Antivir_Def_Nuclease"/>
</dbReference>
<organism evidence="2 3">
    <name type="scientific">Leptospira stimsonii</name>
    <dbReference type="NCBI Taxonomy" id="2202203"/>
    <lineage>
        <taxon>Bacteria</taxon>
        <taxon>Pseudomonadati</taxon>
        <taxon>Spirochaetota</taxon>
        <taxon>Spirochaetia</taxon>
        <taxon>Leptospirales</taxon>
        <taxon>Leptospiraceae</taxon>
        <taxon>Leptospira</taxon>
    </lineage>
</organism>
<dbReference type="Gene3D" id="3.40.50.300">
    <property type="entry name" value="P-loop containing nucleotide triphosphate hydrolases"/>
    <property type="match status" value="1"/>
</dbReference>
<proteinExistence type="predicted"/>
<evidence type="ECO:0000313" key="3">
    <source>
        <dbReference type="Proteomes" id="UP000297422"/>
    </source>
</evidence>
<dbReference type="Proteomes" id="UP000297422">
    <property type="component" value="Unassembled WGS sequence"/>
</dbReference>
<dbReference type="SUPFAM" id="SSF52540">
    <property type="entry name" value="P-loop containing nucleoside triphosphate hydrolases"/>
    <property type="match status" value="1"/>
</dbReference>
<dbReference type="Pfam" id="PF14491">
    <property type="entry name" value="DUF4435"/>
    <property type="match status" value="1"/>
</dbReference>
<accession>A0ABY2N9R3</accession>
<dbReference type="CDD" id="cd00267">
    <property type="entry name" value="ABC_ATPase"/>
    <property type="match status" value="1"/>
</dbReference>
<evidence type="ECO:0000259" key="1">
    <source>
        <dbReference type="SMART" id="SM00382"/>
    </source>
</evidence>
<comment type="caution">
    <text evidence="2">The sequence shown here is derived from an EMBL/GenBank/DDBJ whole genome shotgun (WGS) entry which is preliminary data.</text>
</comment>
<keyword evidence="3" id="KW-1185">Reference proteome</keyword>
<name>A0ABY2N9R3_9LEPT</name>
<sequence length="631" mass="73166">MSSNQVLIEYIENAIGLTEKSHAFSMAVEAKKEIIEIILSISDHFKELKILFSDIEMPTHYHNLFHDDIQNILSFYNFTYSIPDARILLEAQRSHYRNQLESLEDTLRQKLILIQFNLNFFRKIGFFSNNIVAVGANGSGKTMLTKLFRTYMQNNGIVVSAQRILFIPIFEALSNPDKTAQVLKQNQITDKSNKDIGQLNYLQQEFGILLQNIISENNQIGNSYRQRSLKQMREGNESEKPPVTKLDLVIEIWNTIIEHRKLTFDDGLNFEVIPQTGEKYPLIQMSDGEKVILFLIAQILQAPPKGFIVIDEPEMYLHKTILKKLWDLLEKEREDCIFIYLTHDLEFATSRIAATKVWIKSFVYPSLWDIEVIPENDLPDALLYELLGSRKNILFCEGKKGGIDEKIYGTLFPNFTVVPVESCTEVINFTKAFNKISNITTKAFGLIDSDHQEPNRLSLLLNENIYALTVAEIENLFLDEEFLKHLASQFLKEVGVVDEIKNRVITQFEKDLELQIANYLSEKINYYFKESHIERGNTLELVKVNYEKFTNEIRIHKWYADKKEELQFILANKSYSKVISIYNNKGLKAIVSQCLGISDFTERALKLLRARTDIQVLLKKYFPKEFLSLSK</sequence>
<reference evidence="3" key="1">
    <citation type="journal article" date="2019" name="PLoS Negl. Trop. Dis.">
        <title>Revisiting the worldwide diversity of Leptospira species in the environment.</title>
        <authorList>
            <person name="Vincent A.T."/>
            <person name="Schiettekatte O."/>
            <person name="Bourhy P."/>
            <person name="Veyrier F.J."/>
            <person name="Picardeau M."/>
        </authorList>
    </citation>
    <scope>NUCLEOTIDE SEQUENCE [LARGE SCALE GENOMIC DNA]</scope>
    <source>
        <strain evidence="3">201702407</strain>
    </source>
</reference>
<dbReference type="SMART" id="SM00382">
    <property type="entry name" value="AAA"/>
    <property type="match status" value="1"/>
</dbReference>